<protein>
    <recommendedName>
        <fullName evidence="3">Enoyl reductase (ER) domain-containing protein</fullName>
    </recommendedName>
</protein>
<name>A0A4T0FPP4_9BASI</name>
<reference evidence="4 5" key="1">
    <citation type="submission" date="2019-03" db="EMBL/GenBank/DDBJ databases">
        <title>Sequencing 23 genomes of Wallemia ichthyophaga.</title>
        <authorList>
            <person name="Gostincar C."/>
        </authorList>
    </citation>
    <scope>NUCLEOTIDE SEQUENCE [LARGE SCALE GENOMIC DNA]</scope>
    <source>
        <strain evidence="4 5">EXF-5753</strain>
    </source>
</reference>
<dbReference type="Proteomes" id="UP000310189">
    <property type="component" value="Unassembled WGS sequence"/>
</dbReference>
<evidence type="ECO:0000256" key="1">
    <source>
        <dbReference type="ARBA" id="ARBA00023002"/>
    </source>
</evidence>
<dbReference type="SMART" id="SM00829">
    <property type="entry name" value="PKS_ER"/>
    <property type="match status" value="1"/>
</dbReference>
<sequence length="747" mass="81246">MVQNKSIVFNKIPIGEPVLGETLNVVTEDFNVDQELAEGSAIVKVITLSVDPYQRARMREPHIESYVPAFPLGKAIDNFGAGRVIKSKNTALKEGAIVCGFLPFTEYTVIPAEAAPAYKDISAFVGSGLSVENMCDGCGIPGMTAYMSFFAIGKPKKGESILVSTAAGAVGGLVVQLAKQAGLRVLASTGTDEKVEIAKSLGADHAFNYKKSGTGEEIKKFGGIDIFYDNVGGEMLETVLDNINTDGRIIVCGAISQYNNPTPYGIKNVFHMFTKRLSMQGFILLHLMAQPSSHPDFAGKTLEEEFIAIVPKLILEGKLKIREQVYSGLDKAPQALLDLFRGDNTGKVVVKLDRPLNCLSPPTPHNSHLLSHLLSSLPSSPADSRQRQRQPQKHSMGRAIKVISAGSLEFTTTCTTSSFPKEGSKVKTKSQHSSVQGGSTVLAALTGLPNTECFVYSQLGRDLTSNCVKAQLAEEGISTDFVYKSDSTAIPHTFVINNTSNNSKTKFSHSSSAGTSSLPPLDFLDSVLEQADFDWIHFDGQTTTNLYETMKHLRLGEGVDASGIPLYENTLISISCFSRLKPDIEDCLPFADVVFFNKEFVNKSGFDDARTFLLFMSLRVAHKANLYCIWDERTTYMLSLRTSEYIKAESTRRPRTHSRTRSYSNSSCIDEAFVAGAIYATSARAMSTTGTLNVKLDNQKALQFATDMMGLKSAGVPLKDIGGILVREGWFIDHESGSIASDSDSSY</sequence>
<dbReference type="SUPFAM" id="SSF53613">
    <property type="entry name" value="Ribokinase-like"/>
    <property type="match status" value="1"/>
</dbReference>
<dbReference type="CDD" id="cd05288">
    <property type="entry name" value="PGDH"/>
    <property type="match status" value="1"/>
</dbReference>
<dbReference type="InterPro" id="IPR011032">
    <property type="entry name" value="GroES-like_sf"/>
</dbReference>
<dbReference type="GO" id="GO:0016628">
    <property type="term" value="F:oxidoreductase activity, acting on the CH-CH group of donors, NAD or NADP as acceptor"/>
    <property type="evidence" value="ECO:0007669"/>
    <property type="project" value="InterPro"/>
</dbReference>
<dbReference type="InterPro" id="IPR036291">
    <property type="entry name" value="NAD(P)-bd_dom_sf"/>
</dbReference>
<keyword evidence="1" id="KW-0560">Oxidoreductase</keyword>
<evidence type="ECO:0000313" key="4">
    <source>
        <dbReference type="EMBL" id="TIA90522.1"/>
    </source>
</evidence>
<keyword evidence="5" id="KW-1185">Reference proteome</keyword>
<dbReference type="Pfam" id="PF00107">
    <property type="entry name" value="ADH_zinc_N"/>
    <property type="match status" value="1"/>
</dbReference>
<proteinExistence type="predicted"/>
<accession>A0A4T0FPP4</accession>
<dbReference type="InterPro" id="IPR045010">
    <property type="entry name" value="MDR_fam"/>
</dbReference>
<evidence type="ECO:0000256" key="2">
    <source>
        <dbReference type="SAM" id="MobiDB-lite"/>
    </source>
</evidence>
<dbReference type="SUPFAM" id="SSF51735">
    <property type="entry name" value="NAD(P)-binding Rossmann-fold domains"/>
    <property type="match status" value="1"/>
</dbReference>
<evidence type="ECO:0000313" key="5">
    <source>
        <dbReference type="Proteomes" id="UP000310189"/>
    </source>
</evidence>
<dbReference type="AlphaFoldDB" id="A0A4T0FPP4"/>
<dbReference type="InterPro" id="IPR029056">
    <property type="entry name" value="Ribokinase-like"/>
</dbReference>
<feature type="domain" description="Enoyl reductase (ER)" evidence="3">
    <location>
        <begin position="20"/>
        <end position="350"/>
    </location>
</feature>
<dbReference type="SUPFAM" id="SSF50129">
    <property type="entry name" value="GroES-like"/>
    <property type="match status" value="1"/>
</dbReference>
<dbReference type="Gene3D" id="3.40.1190.20">
    <property type="match status" value="1"/>
</dbReference>
<dbReference type="FunFam" id="3.40.50.720:FF:000121">
    <property type="entry name" value="Prostaglandin reductase 2"/>
    <property type="match status" value="1"/>
</dbReference>
<comment type="caution">
    <text evidence="4">The sequence shown here is derived from an EMBL/GenBank/DDBJ whole genome shotgun (WGS) entry which is preliminary data.</text>
</comment>
<feature type="region of interest" description="Disordered" evidence="2">
    <location>
        <begin position="374"/>
        <end position="396"/>
    </location>
</feature>
<dbReference type="Gene3D" id="3.90.180.10">
    <property type="entry name" value="Medium-chain alcohol dehydrogenases, catalytic domain"/>
    <property type="match status" value="1"/>
</dbReference>
<dbReference type="PANTHER" id="PTHR43205">
    <property type="entry name" value="PROSTAGLANDIN REDUCTASE"/>
    <property type="match status" value="1"/>
</dbReference>
<organism evidence="4 5">
    <name type="scientific">Wallemia hederae</name>
    <dbReference type="NCBI Taxonomy" id="1540922"/>
    <lineage>
        <taxon>Eukaryota</taxon>
        <taxon>Fungi</taxon>
        <taxon>Dikarya</taxon>
        <taxon>Basidiomycota</taxon>
        <taxon>Wallemiomycotina</taxon>
        <taxon>Wallemiomycetes</taxon>
        <taxon>Wallemiales</taxon>
        <taxon>Wallemiaceae</taxon>
        <taxon>Wallemia</taxon>
    </lineage>
</organism>
<dbReference type="OrthoDB" id="809632at2759"/>
<dbReference type="PANTHER" id="PTHR43205:SF7">
    <property type="entry name" value="PROSTAGLANDIN REDUCTASE 1"/>
    <property type="match status" value="1"/>
</dbReference>
<dbReference type="Gene3D" id="3.40.50.720">
    <property type="entry name" value="NAD(P)-binding Rossmann-like Domain"/>
    <property type="match status" value="1"/>
</dbReference>
<dbReference type="Pfam" id="PF16884">
    <property type="entry name" value="ADH_N_2"/>
    <property type="match status" value="1"/>
</dbReference>
<evidence type="ECO:0000259" key="3">
    <source>
        <dbReference type="SMART" id="SM00829"/>
    </source>
</evidence>
<dbReference type="InterPro" id="IPR013149">
    <property type="entry name" value="ADH-like_C"/>
</dbReference>
<dbReference type="InterPro" id="IPR020843">
    <property type="entry name" value="ER"/>
</dbReference>
<dbReference type="EMBL" id="SPNW01000018">
    <property type="protein sequence ID" value="TIA90522.1"/>
    <property type="molecule type" value="Genomic_DNA"/>
</dbReference>
<dbReference type="InterPro" id="IPR041694">
    <property type="entry name" value="ADH_N_2"/>
</dbReference>
<gene>
    <name evidence="4" type="ORF">E3P99_01483</name>
</gene>
<feature type="compositionally biased region" description="Basic residues" evidence="2">
    <location>
        <begin position="387"/>
        <end position="396"/>
    </location>
</feature>